<accession>A0AAE0P3P4</accession>
<sequence length="120" mass="13100">MRYFHLLIILVVEPHAGAWGLEAFQAQTSSDPKGLQQLFSPIFSLLAKLRSYLLGTLARVSLGTSGLDKVARVPGSPRSPMKKRMENGLVELRTGAKNDSGRVHHDSIDGDVLHPGNKNN</sequence>
<evidence type="ECO:0000256" key="1">
    <source>
        <dbReference type="SAM" id="MobiDB-lite"/>
    </source>
</evidence>
<dbReference type="Proteomes" id="UP001281003">
    <property type="component" value="Unassembled WGS sequence"/>
</dbReference>
<organism evidence="3 4">
    <name type="scientific">Sordaria brevicollis</name>
    <dbReference type="NCBI Taxonomy" id="83679"/>
    <lineage>
        <taxon>Eukaryota</taxon>
        <taxon>Fungi</taxon>
        <taxon>Dikarya</taxon>
        <taxon>Ascomycota</taxon>
        <taxon>Pezizomycotina</taxon>
        <taxon>Sordariomycetes</taxon>
        <taxon>Sordariomycetidae</taxon>
        <taxon>Sordariales</taxon>
        <taxon>Sordariaceae</taxon>
        <taxon>Sordaria</taxon>
    </lineage>
</organism>
<dbReference type="AlphaFoldDB" id="A0AAE0P3P4"/>
<feature type="chain" id="PRO_5041966403" evidence="2">
    <location>
        <begin position="21"/>
        <end position="120"/>
    </location>
</feature>
<name>A0AAE0P3P4_SORBR</name>
<comment type="caution">
    <text evidence="3">The sequence shown here is derived from an EMBL/GenBank/DDBJ whole genome shotgun (WGS) entry which is preliminary data.</text>
</comment>
<dbReference type="EMBL" id="JAUTDP010000011">
    <property type="protein sequence ID" value="KAK3392415.1"/>
    <property type="molecule type" value="Genomic_DNA"/>
</dbReference>
<feature type="region of interest" description="Disordered" evidence="1">
    <location>
        <begin position="94"/>
        <end position="120"/>
    </location>
</feature>
<reference evidence="3" key="2">
    <citation type="submission" date="2023-07" db="EMBL/GenBank/DDBJ databases">
        <authorList>
            <consortium name="Lawrence Berkeley National Laboratory"/>
            <person name="Haridas S."/>
            <person name="Hensen N."/>
            <person name="Bonometti L."/>
            <person name="Westerberg I."/>
            <person name="Brannstrom I.O."/>
            <person name="Guillou S."/>
            <person name="Cros-Aarteil S."/>
            <person name="Calhoun S."/>
            <person name="Kuo A."/>
            <person name="Mondo S."/>
            <person name="Pangilinan J."/>
            <person name="Riley R."/>
            <person name="LaButti K."/>
            <person name="Andreopoulos B."/>
            <person name="Lipzen A."/>
            <person name="Chen C."/>
            <person name="Yanf M."/>
            <person name="Daum C."/>
            <person name="Ng V."/>
            <person name="Clum A."/>
            <person name="Steindorff A."/>
            <person name="Ohm R."/>
            <person name="Martin F."/>
            <person name="Silar P."/>
            <person name="Natvig D."/>
            <person name="Lalanne C."/>
            <person name="Gautier V."/>
            <person name="Ament-velasquez S.L."/>
            <person name="Kruys A."/>
            <person name="Hutchinson M.I."/>
            <person name="Powell A.J."/>
            <person name="Barry K."/>
            <person name="Miller A.N."/>
            <person name="Grigoriev I.V."/>
            <person name="Debuchy R."/>
            <person name="Gladieux P."/>
            <person name="Thoren M.H."/>
            <person name="Johannesson H."/>
        </authorList>
    </citation>
    <scope>NUCLEOTIDE SEQUENCE</scope>
    <source>
        <strain evidence="3">FGSC 1904</strain>
    </source>
</reference>
<evidence type="ECO:0000313" key="4">
    <source>
        <dbReference type="Proteomes" id="UP001281003"/>
    </source>
</evidence>
<evidence type="ECO:0000256" key="2">
    <source>
        <dbReference type="SAM" id="SignalP"/>
    </source>
</evidence>
<feature type="compositionally biased region" description="Basic and acidic residues" evidence="1">
    <location>
        <begin position="94"/>
        <end position="112"/>
    </location>
</feature>
<keyword evidence="4" id="KW-1185">Reference proteome</keyword>
<feature type="signal peptide" evidence="2">
    <location>
        <begin position="1"/>
        <end position="20"/>
    </location>
</feature>
<keyword evidence="2" id="KW-0732">Signal</keyword>
<evidence type="ECO:0000313" key="3">
    <source>
        <dbReference type="EMBL" id="KAK3392415.1"/>
    </source>
</evidence>
<reference evidence="3" key="1">
    <citation type="journal article" date="2023" name="Mol. Phylogenet. Evol.">
        <title>Genome-scale phylogeny and comparative genomics of the fungal order Sordariales.</title>
        <authorList>
            <person name="Hensen N."/>
            <person name="Bonometti L."/>
            <person name="Westerberg I."/>
            <person name="Brannstrom I.O."/>
            <person name="Guillou S."/>
            <person name="Cros-Aarteil S."/>
            <person name="Calhoun S."/>
            <person name="Haridas S."/>
            <person name="Kuo A."/>
            <person name="Mondo S."/>
            <person name="Pangilinan J."/>
            <person name="Riley R."/>
            <person name="LaButti K."/>
            <person name="Andreopoulos B."/>
            <person name="Lipzen A."/>
            <person name="Chen C."/>
            <person name="Yan M."/>
            <person name="Daum C."/>
            <person name="Ng V."/>
            <person name="Clum A."/>
            <person name="Steindorff A."/>
            <person name="Ohm R.A."/>
            <person name="Martin F."/>
            <person name="Silar P."/>
            <person name="Natvig D.O."/>
            <person name="Lalanne C."/>
            <person name="Gautier V."/>
            <person name="Ament-Velasquez S.L."/>
            <person name="Kruys A."/>
            <person name="Hutchinson M.I."/>
            <person name="Powell A.J."/>
            <person name="Barry K."/>
            <person name="Miller A.N."/>
            <person name="Grigoriev I.V."/>
            <person name="Debuchy R."/>
            <person name="Gladieux P."/>
            <person name="Hiltunen Thoren M."/>
            <person name="Johannesson H."/>
        </authorList>
    </citation>
    <scope>NUCLEOTIDE SEQUENCE</scope>
    <source>
        <strain evidence="3">FGSC 1904</strain>
    </source>
</reference>
<protein>
    <submittedName>
        <fullName evidence="3">Uncharacterized protein</fullName>
    </submittedName>
</protein>
<proteinExistence type="predicted"/>
<gene>
    <name evidence="3" type="ORF">B0T20DRAFT_396052</name>
</gene>